<keyword evidence="2" id="KW-1185">Reference proteome</keyword>
<accession>A0ABP9PSE9</accession>
<proteinExistence type="predicted"/>
<reference evidence="2" key="1">
    <citation type="journal article" date="2019" name="Int. J. Syst. Evol. Microbiol.">
        <title>The Global Catalogue of Microorganisms (GCM) 10K type strain sequencing project: providing services to taxonomists for standard genome sequencing and annotation.</title>
        <authorList>
            <consortium name="The Broad Institute Genomics Platform"/>
            <consortium name="The Broad Institute Genome Sequencing Center for Infectious Disease"/>
            <person name="Wu L."/>
            <person name="Ma J."/>
        </authorList>
    </citation>
    <scope>NUCLEOTIDE SEQUENCE [LARGE SCALE GENOMIC DNA]</scope>
    <source>
        <strain evidence="2">JCM 18459</strain>
    </source>
</reference>
<sequence>MRRHLLVLTVSTAAAVLVLLAVPLLRSYAENRAVDLHQERLAAATRFAALADGEYGGGTAALADDLERFDEVTGTTRT</sequence>
<evidence type="ECO:0008006" key="3">
    <source>
        <dbReference type="Google" id="ProtNLM"/>
    </source>
</evidence>
<name>A0ABP9PSE9_9ACTN</name>
<evidence type="ECO:0000313" key="1">
    <source>
        <dbReference type="EMBL" id="GAA5150194.1"/>
    </source>
</evidence>
<dbReference type="EMBL" id="BAABKG010000003">
    <property type="protein sequence ID" value="GAA5150194.1"/>
    <property type="molecule type" value="Genomic_DNA"/>
</dbReference>
<evidence type="ECO:0000313" key="2">
    <source>
        <dbReference type="Proteomes" id="UP001500221"/>
    </source>
</evidence>
<gene>
    <name evidence="1" type="ORF">GCM10023340_26770</name>
</gene>
<dbReference type="RefSeq" id="WP_345459180.1">
    <property type="nucleotide sequence ID" value="NZ_BAABKG010000003.1"/>
</dbReference>
<protein>
    <recommendedName>
        <fullName evidence="3">Two-component sensor histidine kinase</fullName>
    </recommendedName>
</protein>
<comment type="caution">
    <text evidence="1">The sequence shown here is derived from an EMBL/GenBank/DDBJ whole genome shotgun (WGS) entry which is preliminary data.</text>
</comment>
<organism evidence="1 2">
    <name type="scientific">Nocardioides marinquilinus</name>
    <dbReference type="NCBI Taxonomy" id="1210400"/>
    <lineage>
        <taxon>Bacteria</taxon>
        <taxon>Bacillati</taxon>
        <taxon>Actinomycetota</taxon>
        <taxon>Actinomycetes</taxon>
        <taxon>Propionibacteriales</taxon>
        <taxon>Nocardioidaceae</taxon>
        <taxon>Nocardioides</taxon>
    </lineage>
</organism>
<dbReference type="Proteomes" id="UP001500221">
    <property type="component" value="Unassembled WGS sequence"/>
</dbReference>